<organism evidence="1 2">
    <name type="scientific">Theobroma cacao</name>
    <name type="common">Cacao</name>
    <name type="synonym">Cocoa</name>
    <dbReference type="NCBI Taxonomy" id="3641"/>
    <lineage>
        <taxon>Eukaryota</taxon>
        <taxon>Viridiplantae</taxon>
        <taxon>Streptophyta</taxon>
        <taxon>Embryophyta</taxon>
        <taxon>Tracheophyta</taxon>
        <taxon>Spermatophyta</taxon>
        <taxon>Magnoliopsida</taxon>
        <taxon>eudicotyledons</taxon>
        <taxon>Gunneridae</taxon>
        <taxon>Pentapetalae</taxon>
        <taxon>rosids</taxon>
        <taxon>malvids</taxon>
        <taxon>Malvales</taxon>
        <taxon>Malvaceae</taxon>
        <taxon>Byttnerioideae</taxon>
        <taxon>Theobroma</taxon>
    </lineage>
</organism>
<dbReference type="Proteomes" id="UP000026915">
    <property type="component" value="Chromosome 5"/>
</dbReference>
<dbReference type="EMBL" id="CM001883">
    <property type="protein sequence ID" value="EOY08461.1"/>
    <property type="molecule type" value="Genomic_DNA"/>
</dbReference>
<reference evidence="1 2" key="1">
    <citation type="journal article" date="2013" name="Genome Biol.">
        <title>The genome sequence of the most widely cultivated cacao type and its use to identify candidate genes regulating pod color.</title>
        <authorList>
            <person name="Motamayor J.C."/>
            <person name="Mockaitis K."/>
            <person name="Schmutz J."/>
            <person name="Haiminen N."/>
            <person name="Iii D.L."/>
            <person name="Cornejo O."/>
            <person name="Findley S.D."/>
            <person name="Zheng P."/>
            <person name="Utro F."/>
            <person name="Royaert S."/>
            <person name="Saski C."/>
            <person name="Jenkins J."/>
            <person name="Podicheti R."/>
            <person name="Zhao M."/>
            <person name="Scheffler B.E."/>
            <person name="Stack J.C."/>
            <person name="Feltus F.A."/>
            <person name="Mustiga G.M."/>
            <person name="Amores F."/>
            <person name="Phillips W."/>
            <person name="Marelli J.P."/>
            <person name="May G.D."/>
            <person name="Shapiro H."/>
            <person name="Ma J."/>
            <person name="Bustamante C.D."/>
            <person name="Schnell R.J."/>
            <person name="Main D."/>
            <person name="Gilbert D."/>
            <person name="Parida L."/>
            <person name="Kuhn D.N."/>
        </authorList>
    </citation>
    <scope>NUCLEOTIDE SEQUENCE [LARGE SCALE GENOMIC DNA]</scope>
    <source>
        <strain evidence="2">cv. Matina 1-6</strain>
    </source>
</reference>
<dbReference type="AlphaFoldDB" id="A0A061EUF9"/>
<keyword evidence="2" id="KW-1185">Reference proteome</keyword>
<dbReference type="HOGENOM" id="CLU_988382_0_0_1"/>
<dbReference type="InParanoid" id="A0A061EUF9"/>
<evidence type="ECO:0000313" key="2">
    <source>
        <dbReference type="Proteomes" id="UP000026915"/>
    </source>
</evidence>
<evidence type="ECO:0000313" key="1">
    <source>
        <dbReference type="EMBL" id="EOY08461.1"/>
    </source>
</evidence>
<gene>
    <name evidence="1" type="ORF">TCM_022922</name>
</gene>
<name>A0A061EUF9_THECC</name>
<proteinExistence type="predicted"/>
<accession>A0A061EUF9</accession>
<protein>
    <submittedName>
        <fullName evidence="1">Uncharacterized protein</fullName>
    </submittedName>
</protein>
<dbReference type="Gramene" id="EOY08461">
    <property type="protein sequence ID" value="EOY08461"/>
    <property type="gene ID" value="TCM_022922"/>
</dbReference>
<dbReference type="OMA" id="IWANIRA"/>
<sequence length="282" mass="32379">MRGAFPKLDDSALNNLTKPVEENEVKEALFEMKPLKAPGIDGFPALFFHSQWQVEKKSMLKNLPSTTPAMYQHLSLWILVNVQVTFIQKIWANIRASLLYTNERMQTSSLTWKRKSQASLTVVIPSKTYKKIKAHYNIHKPGASTFWTAITQSWPQFKPNIKWAMGNEISIRLWTDQWLDDIILVNVAKSIGIEIIDESSVKEYVTTEGEWDLDRVVNLIPPKVCNRLHETIPPTNNVEQDKPFWAYTPSGIFTMSSAYKVLRGLSLSNTSLDNKIWKLIRS</sequence>